<proteinExistence type="predicted"/>
<dbReference type="AlphaFoldDB" id="A0A0K2TZB8"/>
<feature type="transmembrane region" description="Helical" evidence="1">
    <location>
        <begin position="20"/>
        <end position="45"/>
    </location>
</feature>
<sequence>MSTFTLNPSRWKVYLLPPVIFSIQGLTTSFITSMYTSLFTFSLCLKKCLKLYDVNLTFNDAQDHHRGAWFFLLSIKAASEGFLLIHL</sequence>
<keyword evidence="1" id="KW-0812">Transmembrane</keyword>
<name>A0A0K2TZB8_LEPSM</name>
<reference evidence="2" key="1">
    <citation type="submission" date="2014-05" db="EMBL/GenBank/DDBJ databases">
        <authorList>
            <person name="Chronopoulou M."/>
        </authorList>
    </citation>
    <scope>NUCLEOTIDE SEQUENCE</scope>
    <source>
        <tissue evidence="2">Whole organism</tissue>
    </source>
</reference>
<protein>
    <submittedName>
        <fullName evidence="2">Uncharacterized protein</fullName>
    </submittedName>
</protein>
<keyword evidence="1" id="KW-1133">Transmembrane helix</keyword>
<organism evidence="2">
    <name type="scientific">Lepeophtheirus salmonis</name>
    <name type="common">Salmon louse</name>
    <name type="synonym">Caligus salmonis</name>
    <dbReference type="NCBI Taxonomy" id="72036"/>
    <lineage>
        <taxon>Eukaryota</taxon>
        <taxon>Metazoa</taxon>
        <taxon>Ecdysozoa</taxon>
        <taxon>Arthropoda</taxon>
        <taxon>Crustacea</taxon>
        <taxon>Multicrustacea</taxon>
        <taxon>Hexanauplia</taxon>
        <taxon>Copepoda</taxon>
        <taxon>Siphonostomatoida</taxon>
        <taxon>Caligidae</taxon>
        <taxon>Lepeophtheirus</taxon>
    </lineage>
</organism>
<keyword evidence="1" id="KW-0472">Membrane</keyword>
<evidence type="ECO:0000256" key="1">
    <source>
        <dbReference type="SAM" id="Phobius"/>
    </source>
</evidence>
<dbReference type="EMBL" id="HACA01013681">
    <property type="protein sequence ID" value="CDW31042.1"/>
    <property type="molecule type" value="Transcribed_RNA"/>
</dbReference>
<evidence type="ECO:0000313" key="2">
    <source>
        <dbReference type="EMBL" id="CDW31042.1"/>
    </source>
</evidence>
<accession>A0A0K2TZB8</accession>